<evidence type="ECO:0000313" key="4">
    <source>
        <dbReference type="Proteomes" id="UP001259340"/>
    </source>
</evidence>
<gene>
    <name evidence="2" type="ORF">OS133_11865</name>
    <name evidence="3" type="ORF">OS134_17480</name>
</gene>
<evidence type="ECO:0000313" key="3">
    <source>
        <dbReference type="EMBL" id="MDW4825865.1"/>
    </source>
</evidence>
<comment type="caution">
    <text evidence="2">The sequence shown here is derived from an EMBL/GenBank/DDBJ whole genome shotgun (WGS) entry which is preliminary data.</text>
</comment>
<organism evidence="2 4">
    <name type="scientific">Shewanella fidelis</name>
    <dbReference type="NCBI Taxonomy" id="173509"/>
    <lineage>
        <taxon>Bacteria</taxon>
        <taxon>Pseudomonadati</taxon>
        <taxon>Pseudomonadota</taxon>
        <taxon>Gammaproteobacteria</taxon>
        <taxon>Alteromonadales</taxon>
        <taxon>Shewanellaceae</taxon>
        <taxon>Shewanella</taxon>
    </lineage>
</organism>
<dbReference type="EMBL" id="JAPMLE010000001">
    <property type="protein sequence ID" value="MDR8524347.1"/>
    <property type="molecule type" value="Genomic_DNA"/>
</dbReference>
<evidence type="ECO:0000313" key="5">
    <source>
        <dbReference type="Proteomes" id="UP001271263"/>
    </source>
</evidence>
<proteinExistence type="predicted"/>
<feature type="domain" description="PilZ" evidence="1">
    <location>
        <begin position="7"/>
        <end position="96"/>
    </location>
</feature>
<dbReference type="Gene3D" id="2.40.10.220">
    <property type="entry name" value="predicted glycosyltransferase like domains"/>
    <property type="match status" value="1"/>
</dbReference>
<dbReference type="GO" id="GO:0035438">
    <property type="term" value="F:cyclic-di-GMP binding"/>
    <property type="evidence" value="ECO:0007669"/>
    <property type="project" value="InterPro"/>
</dbReference>
<dbReference type="InterPro" id="IPR009875">
    <property type="entry name" value="PilZ_domain"/>
</dbReference>
<dbReference type="Proteomes" id="UP001271263">
    <property type="component" value="Unassembled WGS sequence"/>
</dbReference>
<evidence type="ECO:0000259" key="1">
    <source>
        <dbReference type="Pfam" id="PF07238"/>
    </source>
</evidence>
<keyword evidence="5" id="KW-1185">Reference proteome</keyword>
<dbReference type="RefSeq" id="WP_310654977.1">
    <property type="nucleotide sequence ID" value="NZ_JAPMLA010000011.1"/>
</dbReference>
<reference evidence="3 5" key="1">
    <citation type="journal article" date="2022" name="bioRxiv">
        <title>Prophages regulate Shewanella fidelis 3313 motility and biofilm formation: implications for gut colonization dynamics in Ciona robusta.</title>
        <authorList>
            <person name="Natarajan O."/>
            <person name="Gibboney S.L."/>
            <person name="Young M.N."/>
            <person name="Lim S.J."/>
            <person name="Pluta N."/>
            <person name="Atkinson C.G."/>
            <person name="Leigh B.A."/>
            <person name="Liberti A."/>
            <person name="Kees E.D."/>
            <person name="Breitbart M."/>
            <person name="Gralnick J.A."/>
            <person name="Dishaw L.J."/>
        </authorList>
    </citation>
    <scope>NUCLEOTIDE SEQUENCE [LARGE SCALE GENOMIC DNA]</scope>
    <source>
        <strain evidence="3 5">JG4066</strain>
    </source>
</reference>
<protein>
    <submittedName>
        <fullName evidence="2">PilZ domain-containing protein</fullName>
    </submittedName>
</protein>
<dbReference type="EMBL" id="JAPMLD010000009">
    <property type="protein sequence ID" value="MDW4825865.1"/>
    <property type="molecule type" value="Genomic_DNA"/>
</dbReference>
<sequence length="98" mass="11085">MENYREDRRQSTRVDMESEKVLISIQSELDVITKPSFALCIDLSRKGALLQCNQSMPLGTLIAVTFNPDMDNENQVKGQVCRCTKITDTCFNVALQLI</sequence>
<dbReference type="Proteomes" id="UP001259340">
    <property type="component" value="Unassembled WGS sequence"/>
</dbReference>
<name>A0AAW8NN74_9GAMM</name>
<reference evidence="2" key="2">
    <citation type="submission" date="2022-11" db="EMBL/GenBank/DDBJ databases">
        <title>Prophages regulate Shewanella fidelis motility and biofilm formation: implications for gut colonization dynamics in Ciona robusta.</title>
        <authorList>
            <person name="Natarajan O."/>
            <person name="Gibboney S.L."/>
            <person name="Young M.N."/>
            <person name="Lim S.J."/>
            <person name="Pluta N."/>
            <person name="Atkinson C.G.F."/>
            <person name="Leigh B.A."/>
            <person name="Liberti A."/>
            <person name="Kees E."/>
            <person name="Breitbart M."/>
            <person name="Gralnick J."/>
            <person name="Dishaw L.J."/>
        </authorList>
    </citation>
    <scope>NUCLEOTIDE SEQUENCE</scope>
    <source>
        <strain evidence="2">3313</strain>
    </source>
</reference>
<dbReference type="AlphaFoldDB" id="A0AAW8NN74"/>
<dbReference type="SUPFAM" id="SSF141371">
    <property type="entry name" value="PilZ domain-like"/>
    <property type="match status" value="1"/>
</dbReference>
<accession>A0AAW8NN74</accession>
<evidence type="ECO:0000313" key="2">
    <source>
        <dbReference type="EMBL" id="MDR8524347.1"/>
    </source>
</evidence>
<dbReference type="Pfam" id="PF07238">
    <property type="entry name" value="PilZ"/>
    <property type="match status" value="1"/>
</dbReference>